<accession>A0A5J4X7S7</accession>
<dbReference type="Proteomes" id="UP000324800">
    <property type="component" value="Unassembled WGS sequence"/>
</dbReference>
<evidence type="ECO:0000313" key="2">
    <source>
        <dbReference type="Proteomes" id="UP000324800"/>
    </source>
</evidence>
<dbReference type="AlphaFoldDB" id="A0A5J4X7S7"/>
<sequence>MAEHDVDRKLEQLYLELIQDQNQQRRTEKISQLTILLEANIKNPNQISKPQNLLDSVNSVVKKLTNAGDLNDKNRNEWHIFLLKGLEFTLKWLTGIRGQQPISILDLSVFFPVNKNKLLSRGQTDHNTIVIEQQQRTELKYKAYASSGHELPESLVLLLLKNISIDKIQKLLRDNMNNFQSFHKAAKLACAAIEYLADEHAQLLKEFPQQAWDAIMNSIKNSDFGNKPEKIFSLLEMINTCNHLLNINNKDVHSDLQIEYEAKTLFVALAMLNQSSFLLKMNNLNMQQKAIQMFNISISLLSKFAECQALKLNEKEQQGQSQDKYDIPYEQWIEEPLKLPYIGIKQKIAHKKKLDNIEQLRQVWMSDGGKIEFVDIGEMKSAQYGSFQKLFNDQSLAKNLVSNQNGQVNAKQMLHRIEEVIDSGVLSQQQSQQNNQDQIHQQFLLALEVVAFFSNTFKLQNSDLAEQNEKNQFSLNILQIALIGRQASDIVSLAENLHVAFFNSPKDIQGQILNHIQALLKYCKFTSQYQQSSNMISTNSEPQILNVKLKIIGFLSQIVTGRDLLALSQQQQQDKAKKQIAEYEVDEEEKTQAKEMI</sequence>
<proteinExistence type="predicted"/>
<dbReference type="EMBL" id="SNRW01000140">
    <property type="protein sequence ID" value="KAA6403103.1"/>
    <property type="molecule type" value="Genomic_DNA"/>
</dbReference>
<reference evidence="1 2" key="1">
    <citation type="submission" date="2019-03" db="EMBL/GenBank/DDBJ databases">
        <title>Single cell metagenomics reveals metabolic interactions within the superorganism composed of flagellate Streblomastix strix and complex community of Bacteroidetes bacteria on its surface.</title>
        <authorList>
            <person name="Treitli S.C."/>
            <person name="Kolisko M."/>
            <person name="Husnik F."/>
            <person name="Keeling P."/>
            <person name="Hampl V."/>
        </authorList>
    </citation>
    <scope>NUCLEOTIDE SEQUENCE [LARGE SCALE GENOMIC DNA]</scope>
    <source>
        <strain evidence="1">ST1C</strain>
    </source>
</reference>
<protein>
    <submittedName>
        <fullName evidence="1">Uncharacterized protein</fullName>
    </submittedName>
</protein>
<organism evidence="1 2">
    <name type="scientific">Streblomastix strix</name>
    <dbReference type="NCBI Taxonomy" id="222440"/>
    <lineage>
        <taxon>Eukaryota</taxon>
        <taxon>Metamonada</taxon>
        <taxon>Preaxostyla</taxon>
        <taxon>Oxymonadida</taxon>
        <taxon>Streblomastigidae</taxon>
        <taxon>Streblomastix</taxon>
    </lineage>
</organism>
<name>A0A5J4X7S7_9EUKA</name>
<evidence type="ECO:0000313" key="1">
    <source>
        <dbReference type="EMBL" id="KAA6403103.1"/>
    </source>
</evidence>
<comment type="caution">
    <text evidence="1">The sequence shown here is derived from an EMBL/GenBank/DDBJ whole genome shotgun (WGS) entry which is preliminary data.</text>
</comment>
<gene>
    <name evidence="1" type="ORF">EZS28_001371</name>
</gene>